<gene>
    <name evidence="1" type="ORF">HMPREF9630_00237</name>
</gene>
<dbReference type="Proteomes" id="UP000017818">
    <property type="component" value="Unassembled WGS sequence"/>
</dbReference>
<accession>V9HSK1</accession>
<reference evidence="1 2" key="1">
    <citation type="submission" date="2012-05" db="EMBL/GenBank/DDBJ databases">
        <title>The Genome Sequence of Eubacteriaceae bacterium CM2.</title>
        <authorList>
            <consortium name="The Broad Institute Genome Sequencing Platform"/>
            <person name="Earl A."/>
            <person name="Ward D."/>
            <person name="Feldgarden M."/>
            <person name="Gevers D."/>
            <person name="Sizova M."/>
            <person name="Hazen A."/>
            <person name="Epstein S."/>
            <person name="Walker B."/>
            <person name="Young S.K."/>
            <person name="Zeng Q."/>
            <person name="Gargeya S."/>
            <person name="Fitzgerald M."/>
            <person name="Haas B."/>
            <person name="Abouelleil A."/>
            <person name="Alvarado L."/>
            <person name="Arachchi H.M."/>
            <person name="Berlin A."/>
            <person name="Chapman S.B."/>
            <person name="Goldberg J."/>
            <person name="Griggs A."/>
            <person name="Gujja S."/>
            <person name="Hansen M."/>
            <person name="Howarth C."/>
            <person name="Imamovic A."/>
            <person name="Larimer J."/>
            <person name="McCowen C."/>
            <person name="Montmayeur A."/>
            <person name="Murphy C."/>
            <person name="Neiman D."/>
            <person name="Pearson M."/>
            <person name="Priest M."/>
            <person name="Roberts A."/>
            <person name="Saif S."/>
            <person name="Shea T."/>
            <person name="Sisk P."/>
            <person name="Sykes S."/>
            <person name="Wortman J."/>
            <person name="Nusbaum C."/>
            <person name="Birren B."/>
        </authorList>
    </citation>
    <scope>NUCLEOTIDE SEQUENCE [LARGE SCALE GENOMIC DNA]</scope>
    <source>
        <strain evidence="1 2">CM2</strain>
    </source>
</reference>
<dbReference type="EMBL" id="AFZF02000009">
    <property type="protein sequence ID" value="EHL18512.1"/>
    <property type="molecule type" value="Genomic_DNA"/>
</dbReference>
<organism evidence="1 2">
    <name type="scientific">Peptoanaerobacter stomatis</name>
    <dbReference type="NCBI Taxonomy" id="796937"/>
    <lineage>
        <taxon>Bacteria</taxon>
        <taxon>Bacillati</taxon>
        <taxon>Bacillota</taxon>
        <taxon>Clostridia</taxon>
        <taxon>Peptostreptococcales</taxon>
        <taxon>Filifactoraceae</taxon>
        <taxon>Peptoanaerobacter</taxon>
    </lineage>
</organism>
<proteinExistence type="predicted"/>
<dbReference type="AlphaFoldDB" id="V9HSK1"/>
<name>V9HSK1_9FIRM</name>
<dbReference type="HOGENOM" id="CLU_2827337_0_0_9"/>
<dbReference type="RefSeq" id="WP_009527723.1">
    <property type="nucleotide sequence ID" value="NZ_JH815225.1"/>
</dbReference>
<sequence length="66" mass="7971">MDEVNILQIRIDRNTLETKSKKIVNTRKLTEEEQYKKSYMINNLLGKFIEQTIDKEIEETLQRLRS</sequence>
<protein>
    <submittedName>
        <fullName evidence="1">Uncharacterized protein</fullName>
    </submittedName>
</protein>
<evidence type="ECO:0000313" key="2">
    <source>
        <dbReference type="Proteomes" id="UP000017818"/>
    </source>
</evidence>
<comment type="caution">
    <text evidence="1">The sequence shown here is derived from an EMBL/GenBank/DDBJ whole genome shotgun (WGS) entry which is preliminary data.</text>
</comment>
<evidence type="ECO:0000313" key="1">
    <source>
        <dbReference type="EMBL" id="EHL18512.1"/>
    </source>
</evidence>